<dbReference type="AlphaFoldDB" id="A0A8S3WS12"/>
<feature type="compositionally biased region" description="Basic and acidic residues" evidence="1">
    <location>
        <begin position="1"/>
        <end position="17"/>
    </location>
</feature>
<keyword evidence="3" id="KW-1185">Reference proteome</keyword>
<comment type="caution">
    <text evidence="2">The sequence shown here is derived from an EMBL/GenBank/DDBJ whole genome shotgun (WGS) entry which is preliminary data.</text>
</comment>
<feature type="compositionally biased region" description="Acidic residues" evidence="1">
    <location>
        <begin position="44"/>
        <end position="53"/>
    </location>
</feature>
<accession>A0A8S3WS12</accession>
<name>A0A8S3WS12_PARAO</name>
<evidence type="ECO:0000313" key="3">
    <source>
        <dbReference type="Proteomes" id="UP000691718"/>
    </source>
</evidence>
<reference evidence="2" key="1">
    <citation type="submission" date="2021-04" db="EMBL/GenBank/DDBJ databases">
        <authorList>
            <person name="Tunstrom K."/>
        </authorList>
    </citation>
    <scope>NUCLEOTIDE SEQUENCE</scope>
</reference>
<evidence type="ECO:0000256" key="1">
    <source>
        <dbReference type="SAM" id="MobiDB-lite"/>
    </source>
</evidence>
<sequence length="108" mass="12433">MSKKQYCTDEELRRILEESDYEQNSQSNSSDEEENDTDGRSDVPDFDDDDSVADPDFIPHDLSPDRSSLRDINIQHSIEQHMNNDIFESTVTSHPSTSRNSNDHNKSK</sequence>
<feature type="compositionally biased region" description="Basic and acidic residues" evidence="1">
    <location>
        <begin position="57"/>
        <end position="69"/>
    </location>
</feature>
<organism evidence="2 3">
    <name type="scientific">Parnassius apollo</name>
    <name type="common">Apollo butterfly</name>
    <name type="synonym">Papilio apollo</name>
    <dbReference type="NCBI Taxonomy" id="110799"/>
    <lineage>
        <taxon>Eukaryota</taxon>
        <taxon>Metazoa</taxon>
        <taxon>Ecdysozoa</taxon>
        <taxon>Arthropoda</taxon>
        <taxon>Hexapoda</taxon>
        <taxon>Insecta</taxon>
        <taxon>Pterygota</taxon>
        <taxon>Neoptera</taxon>
        <taxon>Endopterygota</taxon>
        <taxon>Lepidoptera</taxon>
        <taxon>Glossata</taxon>
        <taxon>Ditrysia</taxon>
        <taxon>Papilionoidea</taxon>
        <taxon>Papilionidae</taxon>
        <taxon>Parnassiinae</taxon>
        <taxon>Parnassini</taxon>
        <taxon>Parnassius</taxon>
        <taxon>Parnassius</taxon>
    </lineage>
</organism>
<feature type="compositionally biased region" description="Polar residues" evidence="1">
    <location>
        <begin position="74"/>
        <end position="100"/>
    </location>
</feature>
<proteinExistence type="predicted"/>
<protein>
    <submittedName>
        <fullName evidence="2">(apollo) hypothetical protein</fullName>
    </submittedName>
</protein>
<feature type="region of interest" description="Disordered" evidence="1">
    <location>
        <begin position="1"/>
        <end position="108"/>
    </location>
</feature>
<gene>
    <name evidence="2" type="ORF">PAPOLLO_LOCUS9119</name>
</gene>
<evidence type="ECO:0000313" key="2">
    <source>
        <dbReference type="EMBL" id="CAG4975486.1"/>
    </source>
</evidence>
<dbReference type="Proteomes" id="UP000691718">
    <property type="component" value="Unassembled WGS sequence"/>
</dbReference>
<dbReference type="EMBL" id="CAJQZP010000647">
    <property type="protein sequence ID" value="CAG4975486.1"/>
    <property type="molecule type" value="Genomic_DNA"/>
</dbReference>